<organism evidence="1 2">
    <name type="scientific">Rattus norvegicus</name>
    <name type="common">Rat</name>
    <dbReference type="NCBI Taxonomy" id="10116"/>
    <lineage>
        <taxon>Eukaryota</taxon>
        <taxon>Metazoa</taxon>
        <taxon>Chordata</taxon>
        <taxon>Craniata</taxon>
        <taxon>Vertebrata</taxon>
        <taxon>Euteleostomi</taxon>
        <taxon>Mammalia</taxon>
        <taxon>Eutheria</taxon>
        <taxon>Euarchontoglires</taxon>
        <taxon>Glires</taxon>
        <taxon>Rodentia</taxon>
        <taxon>Myomorpha</taxon>
        <taxon>Muroidea</taxon>
        <taxon>Muridae</taxon>
        <taxon>Murinae</taxon>
        <taxon>Rattus</taxon>
    </lineage>
</organism>
<protein>
    <submittedName>
        <fullName evidence="1">RCG49868</fullName>
    </submittedName>
</protein>
<gene>
    <name evidence="1" type="ORF">rCG_49868</name>
</gene>
<dbReference type="Proteomes" id="UP000234681">
    <property type="component" value="Chromosome 10"/>
</dbReference>
<name>A6K4G9_RAT</name>
<evidence type="ECO:0000313" key="1">
    <source>
        <dbReference type="EMBL" id="EDL96191.1"/>
    </source>
</evidence>
<evidence type="ECO:0000313" key="2">
    <source>
        <dbReference type="Proteomes" id="UP000234681"/>
    </source>
</evidence>
<reference evidence="1 2" key="1">
    <citation type="submission" date="2005-07" db="EMBL/GenBank/DDBJ databases">
        <authorList>
            <person name="Mural R.J."/>
            <person name="Li P.W."/>
            <person name="Adams M.D."/>
            <person name="Amanatides P.G."/>
            <person name="Baden-Tillson H."/>
            <person name="Barnstead M."/>
            <person name="Chin S.H."/>
            <person name="Dew I."/>
            <person name="Evans C.A."/>
            <person name="Ferriera S."/>
            <person name="Flanigan M."/>
            <person name="Fosler C."/>
            <person name="Glodek A."/>
            <person name="Gu Z."/>
            <person name="Holt R.A."/>
            <person name="Jennings D."/>
            <person name="Kraft C.L."/>
            <person name="Lu F."/>
            <person name="Nguyen T."/>
            <person name="Nusskern D.R."/>
            <person name="Pfannkoch C.M."/>
            <person name="Sitter C."/>
            <person name="Sutton G.G."/>
            <person name="Venter J.C."/>
            <person name="Wang Z."/>
            <person name="Woodage T."/>
            <person name="Zheng X.H."/>
            <person name="Zhong F."/>
        </authorList>
    </citation>
    <scope>NUCLEOTIDE SEQUENCE [LARGE SCALE GENOMIC DNA]</scope>
    <source>
        <strain>BN</strain>
        <strain evidence="2">Sprague-Dawley</strain>
    </source>
</reference>
<sequence>MRRPAHIETGRPKGGLIGPIWAMYLVVDQSPLTRVLELAPSHSRSQGPGCPGPPWGLRKKENFKRWC</sequence>
<dbReference type="EMBL" id="CH474017">
    <property type="protein sequence ID" value="EDL96191.1"/>
    <property type="molecule type" value="Genomic_DNA"/>
</dbReference>
<dbReference type="AlphaFoldDB" id="A6K4G9"/>
<proteinExistence type="predicted"/>
<accession>A6K4G9</accession>